<comment type="caution">
    <text evidence="3">The sequence shown here is derived from an EMBL/GenBank/DDBJ whole genome shotgun (WGS) entry which is preliminary data.</text>
</comment>
<dbReference type="Proteomes" id="UP000230233">
    <property type="component" value="Chromosome IV"/>
</dbReference>
<gene>
    <name evidence="3" type="primary">Cnig_chr_IV.g15315</name>
    <name evidence="3" type="ORF">B9Z55_015315</name>
</gene>
<evidence type="ECO:0000313" key="4">
    <source>
        <dbReference type="Proteomes" id="UP000230233"/>
    </source>
</evidence>
<name>A0A2G5U9N4_9PELO</name>
<evidence type="ECO:0000256" key="1">
    <source>
        <dbReference type="SAM" id="MobiDB-lite"/>
    </source>
</evidence>
<keyword evidence="4" id="KW-1185">Reference proteome</keyword>
<accession>A0A2G5U9N4</accession>
<dbReference type="Pfam" id="PF02195">
    <property type="entry name" value="ParB_N"/>
    <property type="match status" value="1"/>
</dbReference>
<organism evidence="3 4">
    <name type="scientific">Caenorhabditis nigoni</name>
    <dbReference type="NCBI Taxonomy" id="1611254"/>
    <lineage>
        <taxon>Eukaryota</taxon>
        <taxon>Metazoa</taxon>
        <taxon>Ecdysozoa</taxon>
        <taxon>Nematoda</taxon>
        <taxon>Chromadorea</taxon>
        <taxon>Rhabditida</taxon>
        <taxon>Rhabditina</taxon>
        <taxon>Rhabditomorpha</taxon>
        <taxon>Rhabditoidea</taxon>
        <taxon>Rhabditidae</taxon>
        <taxon>Peloderinae</taxon>
        <taxon>Caenorhabditis</taxon>
    </lineage>
</organism>
<feature type="region of interest" description="Disordered" evidence="1">
    <location>
        <begin position="116"/>
        <end position="156"/>
    </location>
</feature>
<dbReference type="InterPro" id="IPR036086">
    <property type="entry name" value="ParB/Sulfiredoxin_sf"/>
</dbReference>
<dbReference type="InterPro" id="IPR003115">
    <property type="entry name" value="ParB_N"/>
</dbReference>
<sequence>MFLLISSLTLRSFHRFKVSSFTFISVIECVQIIGLLRVKEKSRPQCSFQFDKQGSIMLCRKIEHRYFQKYRESNHSNNLASGSKEIGLETLTEEGSLRSSQSFSVSTVTLEHTQNRTESLYMLDEDEQDRDEEGEDENEDEQDRHEEGEASEIMKPIPIVGTQLDRKLTRRLFLENVKMNIQKIISMDHLKTDRELKIPTINLKLSKVVDSQDEKVKELCKEIEDNKSLRERDPIVVTEEGGTFTVVSGNKRVFAMKSCNVEKICASEIEVKNQKSYKLRQFLIGSLKNPKIDFTETLKMCHDLIEYLELSSSKLKQWTSKEVSFVFDDTFASMTKQRWILEMSFHSDLFSSCLIAVEKGIDFNKTVCRDVLRTFRQNPKEVLDILNNNQRYENKEFLNCLHKITPDIHFLLCQKQINPIVATSLCELFEKDEWFTKFVKSCDLRRLDKSDQKSAVIRRFNLFRKQLKVPQNTAEFKIVINDDTRNIDVALISNEKIKDVLWKDQSTLIILAFGFRTENFTYHLLHLPDDMGKEDLDGRLHNVVSLSIGSKCEGKVLQPGQETTTFLSEKEVASRLVFSIDDLKPLFFKKPTVFIELTEVITADLIYNMISPESTLVVRNEVEKKKLVKNLRCVHERQQKSS</sequence>
<feature type="domain" description="ParB-like N-terminal" evidence="2">
    <location>
        <begin position="194"/>
        <end position="276"/>
    </location>
</feature>
<evidence type="ECO:0000259" key="2">
    <source>
        <dbReference type="Pfam" id="PF02195"/>
    </source>
</evidence>
<feature type="compositionally biased region" description="Acidic residues" evidence="1">
    <location>
        <begin position="123"/>
        <end position="141"/>
    </location>
</feature>
<dbReference type="CDD" id="cd16387">
    <property type="entry name" value="ParB_N_Srx"/>
    <property type="match status" value="1"/>
</dbReference>
<dbReference type="AlphaFoldDB" id="A0A2G5U9N4"/>
<dbReference type="EMBL" id="PDUG01000004">
    <property type="protein sequence ID" value="PIC36248.1"/>
    <property type="molecule type" value="Genomic_DNA"/>
</dbReference>
<reference evidence="4" key="1">
    <citation type="submission" date="2017-10" db="EMBL/GenBank/DDBJ databases">
        <title>Rapid genome shrinkage in a self-fertile nematode reveals novel sperm competition proteins.</title>
        <authorList>
            <person name="Yin D."/>
            <person name="Schwarz E.M."/>
            <person name="Thomas C.G."/>
            <person name="Felde R.L."/>
            <person name="Korf I.F."/>
            <person name="Cutter A.D."/>
            <person name="Schartner C.M."/>
            <person name="Ralston E.J."/>
            <person name="Meyer B.J."/>
            <person name="Haag E.S."/>
        </authorList>
    </citation>
    <scope>NUCLEOTIDE SEQUENCE [LARGE SCALE GENOMIC DNA]</scope>
    <source>
        <strain evidence="4">JU1422</strain>
    </source>
</reference>
<proteinExistence type="predicted"/>
<evidence type="ECO:0000313" key="3">
    <source>
        <dbReference type="EMBL" id="PIC36248.1"/>
    </source>
</evidence>
<dbReference type="Gene3D" id="3.90.1530.10">
    <property type="entry name" value="Conserved hypothetical protein from pyrococcus furiosus pfu- 392566-001, ParB domain"/>
    <property type="match status" value="1"/>
</dbReference>
<protein>
    <recommendedName>
        <fullName evidence="2">ParB-like N-terminal domain-containing protein</fullName>
    </recommendedName>
</protein>
<dbReference type="SUPFAM" id="SSF110849">
    <property type="entry name" value="ParB/Sulfiredoxin"/>
    <property type="match status" value="1"/>
</dbReference>